<dbReference type="Proteomes" id="UP001380953">
    <property type="component" value="Unassembled WGS sequence"/>
</dbReference>
<gene>
    <name evidence="1" type="ORF">WKI47_13045</name>
</gene>
<sequence length="441" mass="47332">MTHKKPSKRFNSIQFKLVIVVLIVQIASSNIGGIINNSMYQGKKALEQMGVGTYFLDGSFGVAISAVLNIIICSLLIVLMYDRLILKRLKKVIAHAENLGQGDFSKKLNFKGSDDISLLASSLDKAVGNVQELLGDISDSSRSMNASSAGLLGSVSHASTSIHQINDSASALAGETESLSANMEEASAATESIRQSVDVLLDRASHAAAASEQIRSHAKQTKEELLRSIRKADTMYAQRHSEIMQAVEREKVVDEIETIAAAIRNIAVQTGILALNASIEAARFGEEGKGFAVVAEEVKKLAEQSGAAVGNVDQIVAQIRQVFTDLSSSSKNVLDYMEREVKPQFGMLLQSSAGHEEEAERMHGIASAVNESAETVGHSVNDIGKVIEFVTGLSVRTVDNVEEINASLSGISSALEQTEQSTQEQNALADRLSERVGQFTI</sequence>
<dbReference type="EMBL" id="JBBKAR010000034">
    <property type="protein sequence ID" value="MEJ8304826.1"/>
    <property type="molecule type" value="Genomic_DNA"/>
</dbReference>
<protein>
    <submittedName>
        <fullName evidence="1">Methyl-accepting chemotaxis protein</fullName>
    </submittedName>
</protein>
<reference evidence="1" key="1">
    <citation type="submission" date="2024-03" db="EMBL/GenBank/DDBJ databases">
        <title>Whole genome sequecning of epiphytes from Marcgravia umbellata leaves.</title>
        <authorList>
            <person name="Kumar G."/>
            <person name="Savka M.A."/>
        </authorList>
    </citation>
    <scope>NUCLEOTIDE SEQUENCE</scope>
    <source>
        <strain evidence="1">RIT_BL5</strain>
    </source>
</reference>
<evidence type="ECO:0000313" key="2">
    <source>
        <dbReference type="Proteomes" id="UP001380953"/>
    </source>
</evidence>
<keyword evidence="2" id="KW-1185">Reference proteome</keyword>
<comment type="caution">
    <text evidence="1">The sequence shown here is derived from an EMBL/GenBank/DDBJ whole genome shotgun (WGS) entry which is preliminary data.</text>
</comment>
<accession>A0ACC6PD37</accession>
<proteinExistence type="predicted"/>
<evidence type="ECO:0000313" key="1">
    <source>
        <dbReference type="EMBL" id="MEJ8304826.1"/>
    </source>
</evidence>
<organism evidence="1 2">
    <name type="scientific">Saccharibacillus sacchari</name>
    <dbReference type="NCBI Taxonomy" id="456493"/>
    <lineage>
        <taxon>Bacteria</taxon>
        <taxon>Bacillati</taxon>
        <taxon>Bacillota</taxon>
        <taxon>Bacilli</taxon>
        <taxon>Bacillales</taxon>
        <taxon>Paenibacillaceae</taxon>
        <taxon>Saccharibacillus</taxon>
    </lineage>
</organism>
<name>A0ACC6PD37_9BACL</name>